<name>A0A6L6QEJ6_9BURK</name>
<evidence type="ECO:0000313" key="2">
    <source>
        <dbReference type="EMBL" id="MTW10113.1"/>
    </source>
</evidence>
<evidence type="ECO:0000313" key="3">
    <source>
        <dbReference type="Proteomes" id="UP000472320"/>
    </source>
</evidence>
<dbReference type="PANTHER" id="PTHR32114">
    <property type="entry name" value="ABC TRANSPORTER ABCH.3"/>
    <property type="match status" value="1"/>
</dbReference>
<dbReference type="Proteomes" id="UP000472320">
    <property type="component" value="Unassembled WGS sequence"/>
</dbReference>
<organism evidence="2 3">
    <name type="scientific">Massilia eburnea</name>
    <dbReference type="NCBI Taxonomy" id="1776165"/>
    <lineage>
        <taxon>Bacteria</taxon>
        <taxon>Pseudomonadati</taxon>
        <taxon>Pseudomonadota</taxon>
        <taxon>Betaproteobacteria</taxon>
        <taxon>Burkholderiales</taxon>
        <taxon>Oxalobacteraceae</taxon>
        <taxon>Telluria group</taxon>
        <taxon>Massilia</taxon>
    </lineage>
</organism>
<dbReference type="OrthoDB" id="8708355at2"/>
<comment type="caution">
    <text evidence="2">The sequence shown here is derived from an EMBL/GenBank/DDBJ whole genome shotgun (WGS) entry which is preliminary data.</text>
</comment>
<gene>
    <name evidence="2" type="ORF">GM658_05815</name>
</gene>
<keyword evidence="3" id="KW-1185">Reference proteome</keyword>
<reference evidence="2 3" key="1">
    <citation type="submission" date="2019-11" db="EMBL/GenBank/DDBJ databases">
        <title>Type strains purchased from KCTC, JCM and DSMZ.</title>
        <authorList>
            <person name="Lu H."/>
        </authorList>
    </citation>
    <scope>NUCLEOTIDE SEQUENCE [LARGE SCALE GENOMIC DNA]</scope>
    <source>
        <strain evidence="2 3">JCM 31587</strain>
    </source>
</reference>
<feature type="coiled-coil region" evidence="1">
    <location>
        <begin position="230"/>
        <end position="259"/>
    </location>
</feature>
<proteinExistence type="predicted"/>
<dbReference type="SUPFAM" id="SSF52540">
    <property type="entry name" value="P-loop containing nucleoside triphosphate hydrolases"/>
    <property type="match status" value="1"/>
</dbReference>
<dbReference type="PANTHER" id="PTHR32114:SF2">
    <property type="entry name" value="ABC TRANSPORTER ABCH.3"/>
    <property type="match status" value="1"/>
</dbReference>
<accession>A0A6L6QEJ6</accession>
<dbReference type="EMBL" id="WNKX01000003">
    <property type="protein sequence ID" value="MTW10113.1"/>
    <property type="molecule type" value="Genomic_DNA"/>
</dbReference>
<keyword evidence="1" id="KW-0175">Coiled coil</keyword>
<dbReference type="AlphaFoldDB" id="A0A6L6QEJ6"/>
<dbReference type="RefSeq" id="WP_155453050.1">
    <property type="nucleotide sequence ID" value="NZ_WNKX01000003.1"/>
</dbReference>
<sequence>MTPLSLTLTGFKGIRDGLGRTSITIDFAELTQGAELVAITGRNGRGKSTILDNMTPYPVMPSKAGGDGLGAFSYYDEIYLPESQKELIWAMGDARYRSHIVIRDQGKRKTEAYLHTYREGRWHPVRLEDGTLSDGRMETYQRCVEGIAGRCATFLSTAFSAQNRRQLASFRHAEIKSLLADLLGLDAIRAQGEQANDTLRLLRAGLLGLRQAQTNHQAECARLDTQLHSLDDASQQLALARQNQQNAAERREARRAELARLTAWRESDSVHAARRQQLRQERRHAMELDQTAQIDIDQQERDTRAGITRLEQNAAQRAAQRELNLASQRAQLATLRRTIHSGRHVQRAVTRQALLRVVLQTRDQALAHAAQRVARHDAIDAEIVVKEAALVALEREAGQAALSEQQLRRRFGLTNEVPCSGTHLQAHCKLLADARAAKPLLPDASASIAKLEHDRQALRCALLKLKAQAALGAGVRDALRVAQAKRCRTEARLSWELQLAARQADIAQAKNLVTEIEERLSALLHEAPAEQAVFDAEAATLGSRLADLGRRRSEQYDRHRTSLARIDALLTELPPAFDDAALARAVAANAQAAAFHASAEQALEAALAAVQRREALQHQRAQCSAHCLALDRQISRVEDEIVRWSLFAKCMGNDGIIALAIDDAGPELSSRTNQLLLSCYGARFTVAINTQLANAKGDVKEGFEITVHDAMRNTSKNVAKMSGGERIWINECLTRAMALYLAEASTCRSSTLFSDEADGAFDAQHKRQFMAMKREVLRIGGYTQEYFISHTSELSAMADAVIDLDQYISTDVPID</sequence>
<dbReference type="Gene3D" id="3.40.50.300">
    <property type="entry name" value="P-loop containing nucleotide triphosphate hydrolases"/>
    <property type="match status" value="2"/>
</dbReference>
<evidence type="ECO:0000256" key="1">
    <source>
        <dbReference type="SAM" id="Coils"/>
    </source>
</evidence>
<protein>
    <submittedName>
        <fullName evidence="2">DNA repair protein</fullName>
    </submittedName>
</protein>
<feature type="coiled-coil region" evidence="1">
    <location>
        <begin position="499"/>
        <end position="526"/>
    </location>
</feature>
<dbReference type="InterPro" id="IPR027417">
    <property type="entry name" value="P-loop_NTPase"/>
</dbReference>